<proteinExistence type="predicted"/>
<evidence type="ECO:0000313" key="2">
    <source>
        <dbReference type="Proteomes" id="UP000034163"/>
    </source>
</evidence>
<evidence type="ECO:0000313" key="1">
    <source>
        <dbReference type="EMBL" id="KKS17276.1"/>
    </source>
</evidence>
<dbReference type="Proteomes" id="UP000034163">
    <property type="component" value="Unassembled WGS sequence"/>
</dbReference>
<name>A0A0G0Z598_UNCKA</name>
<comment type="caution">
    <text evidence="1">The sequence shown here is derived from an EMBL/GenBank/DDBJ whole genome shotgun (WGS) entry which is preliminary data.</text>
</comment>
<sequence>MDDKFFDIIQINGNLHERYKTHKYIAQIVYSKLNENYSLVYREKEFYVYERIK</sequence>
<protein>
    <submittedName>
        <fullName evidence="1">Uncharacterized protein</fullName>
    </submittedName>
</protein>
<gene>
    <name evidence="1" type="ORF">UU72_C0004G0015</name>
</gene>
<dbReference type="AlphaFoldDB" id="A0A0G0Z598"/>
<accession>A0A0G0Z598</accession>
<dbReference type="EMBL" id="LCBS01000004">
    <property type="protein sequence ID" value="KKS17276.1"/>
    <property type="molecule type" value="Genomic_DNA"/>
</dbReference>
<reference evidence="1 2" key="1">
    <citation type="journal article" date="2015" name="Nature">
        <title>rRNA introns, odd ribosomes, and small enigmatic genomes across a large radiation of phyla.</title>
        <authorList>
            <person name="Brown C.T."/>
            <person name="Hug L.A."/>
            <person name="Thomas B.C."/>
            <person name="Sharon I."/>
            <person name="Castelle C.J."/>
            <person name="Singh A."/>
            <person name="Wilkins M.J."/>
            <person name="Williams K.H."/>
            <person name="Banfield J.F."/>
        </authorList>
    </citation>
    <scope>NUCLEOTIDE SEQUENCE [LARGE SCALE GENOMIC DNA]</scope>
</reference>
<organism evidence="1 2">
    <name type="scientific">candidate division WWE3 bacterium GW2011_GWB1_41_6</name>
    <dbReference type="NCBI Taxonomy" id="1619112"/>
    <lineage>
        <taxon>Bacteria</taxon>
        <taxon>Katanobacteria</taxon>
    </lineage>
</organism>